<dbReference type="Proteomes" id="UP000887013">
    <property type="component" value="Unassembled WGS sequence"/>
</dbReference>
<keyword evidence="2" id="KW-1185">Reference proteome</keyword>
<evidence type="ECO:0000313" key="1">
    <source>
        <dbReference type="EMBL" id="GFS91601.1"/>
    </source>
</evidence>
<dbReference type="EMBL" id="BMAW01053544">
    <property type="protein sequence ID" value="GFS91601.1"/>
    <property type="molecule type" value="Genomic_DNA"/>
</dbReference>
<organism evidence="1 2">
    <name type="scientific">Nephila pilipes</name>
    <name type="common">Giant wood spider</name>
    <name type="synonym">Nephila maculata</name>
    <dbReference type="NCBI Taxonomy" id="299642"/>
    <lineage>
        <taxon>Eukaryota</taxon>
        <taxon>Metazoa</taxon>
        <taxon>Ecdysozoa</taxon>
        <taxon>Arthropoda</taxon>
        <taxon>Chelicerata</taxon>
        <taxon>Arachnida</taxon>
        <taxon>Araneae</taxon>
        <taxon>Araneomorphae</taxon>
        <taxon>Entelegynae</taxon>
        <taxon>Araneoidea</taxon>
        <taxon>Nephilidae</taxon>
        <taxon>Nephila</taxon>
    </lineage>
</organism>
<evidence type="ECO:0000313" key="2">
    <source>
        <dbReference type="Proteomes" id="UP000887013"/>
    </source>
</evidence>
<name>A0A8X6N342_NEPPI</name>
<dbReference type="OrthoDB" id="6770266at2759"/>
<protein>
    <submittedName>
        <fullName evidence="1">Uncharacterized protein</fullName>
    </submittedName>
</protein>
<gene>
    <name evidence="1" type="ORF">NPIL_666531</name>
</gene>
<sequence length="110" mass="12853">MSGSRKTRRLPLCVFYGRIKISLVNAHVLHVHNMARKSEKVLSRNTFTIKLSEDLLTPWMKNHLNLQTLSRSTRIITYEVLNLEKDIQSAEQFEYKKGKFVHFAHIIGTE</sequence>
<proteinExistence type="predicted"/>
<reference evidence="1" key="1">
    <citation type="submission" date="2020-08" db="EMBL/GenBank/DDBJ databases">
        <title>Multicomponent nature underlies the extraordinary mechanical properties of spider dragline silk.</title>
        <authorList>
            <person name="Kono N."/>
            <person name="Nakamura H."/>
            <person name="Mori M."/>
            <person name="Yoshida Y."/>
            <person name="Ohtoshi R."/>
            <person name="Malay A.D."/>
            <person name="Moran D.A.P."/>
            <person name="Tomita M."/>
            <person name="Numata K."/>
            <person name="Arakawa K."/>
        </authorList>
    </citation>
    <scope>NUCLEOTIDE SEQUENCE</scope>
</reference>
<dbReference type="AlphaFoldDB" id="A0A8X6N342"/>
<comment type="caution">
    <text evidence="1">The sequence shown here is derived from an EMBL/GenBank/DDBJ whole genome shotgun (WGS) entry which is preliminary data.</text>
</comment>
<accession>A0A8X6N342</accession>